<proteinExistence type="predicted"/>
<dbReference type="Gene3D" id="1.25.40.20">
    <property type="entry name" value="Ankyrin repeat-containing domain"/>
    <property type="match status" value="2"/>
</dbReference>
<protein>
    <submittedName>
        <fullName evidence="2">Uncharacterized protein</fullName>
    </submittedName>
</protein>
<dbReference type="SUPFAM" id="SSF48403">
    <property type="entry name" value="Ankyrin repeat"/>
    <property type="match status" value="1"/>
</dbReference>
<feature type="compositionally biased region" description="Low complexity" evidence="1">
    <location>
        <begin position="508"/>
        <end position="517"/>
    </location>
</feature>
<dbReference type="EMBL" id="HBGU01081066">
    <property type="protein sequence ID" value="CAD9548333.1"/>
    <property type="molecule type" value="Transcribed_RNA"/>
</dbReference>
<dbReference type="PANTHER" id="PTHR24198:SF165">
    <property type="entry name" value="ANKYRIN REPEAT-CONTAINING PROTEIN-RELATED"/>
    <property type="match status" value="1"/>
</dbReference>
<evidence type="ECO:0000256" key="1">
    <source>
        <dbReference type="SAM" id="MobiDB-lite"/>
    </source>
</evidence>
<dbReference type="AlphaFoldDB" id="A0A7S2JI10"/>
<reference evidence="2" key="1">
    <citation type="submission" date="2021-01" db="EMBL/GenBank/DDBJ databases">
        <authorList>
            <person name="Corre E."/>
            <person name="Pelletier E."/>
            <person name="Niang G."/>
            <person name="Scheremetjew M."/>
            <person name="Finn R."/>
            <person name="Kale V."/>
            <person name="Holt S."/>
            <person name="Cochrane G."/>
            <person name="Meng A."/>
            <person name="Brown T."/>
            <person name="Cohen L."/>
        </authorList>
    </citation>
    <scope>NUCLEOTIDE SEQUENCE</scope>
    <source>
        <strain evidence="2">UTEX LB 985</strain>
    </source>
</reference>
<accession>A0A7S2JI10</accession>
<dbReference type="InterPro" id="IPR036770">
    <property type="entry name" value="Ankyrin_rpt-contain_sf"/>
</dbReference>
<name>A0A7S2JI10_9EUKA</name>
<gene>
    <name evidence="2" type="ORF">CBRE1094_LOCUS44258</name>
</gene>
<sequence length="573" mass="61354">MAQNRSKRLGPGATGLSGEMIESRTRSCWIEHGSDVDGTSGTNAELASDQDIFARAASRLFVDGSQLAWSFTDFPVGGFAYVPTSSGNRRIICRVLGHDLALPGIRVQPERDMNESVVPLSRRGLEPADKPGAKWEVREQNAKLRELIKKGNVTELREAIKHLDPFLHKRVLTAKCFVSSQRTTLLHIAAGHIVDTVAEITQDEVLRVVLDALGDDVPLHTLTDHKHQTAIFDAAFDLRRSALSMMLHHSQKDTGLVNSRDTYGQTCLHAVVKKAAASLKDVDRESIIAFTDMAWLLLQRGCDAALADNSGWNAVHHCIPEEGGSKGAPLQPSSVLMIASVCEMLIEAGCPVDDPDDSGATALFWAVAYGKDELAPLIQTLCRHGADPRKPVGEQVLKDLAKTNIDWRTPLDAVMSMSSDPNFRVQCLLSILLCDEEQRRRLSRPSGLFEASGGPPRGDSGGATSTVEGPGSRVGRGPGSRVGRTKGSGDRRSDPGSGSGAAEARVQGTGASSSSAALTVSVGGRAGKRKMVQMMAEPPSSLLRQAGGKRMGTAVVDEYDHMDAEAGSAHSYT</sequence>
<feature type="region of interest" description="Disordered" evidence="1">
    <location>
        <begin position="444"/>
        <end position="517"/>
    </location>
</feature>
<dbReference type="PANTHER" id="PTHR24198">
    <property type="entry name" value="ANKYRIN REPEAT AND PROTEIN KINASE DOMAIN-CONTAINING PROTEIN"/>
    <property type="match status" value="1"/>
</dbReference>
<organism evidence="2">
    <name type="scientific">Haptolina brevifila</name>
    <dbReference type="NCBI Taxonomy" id="156173"/>
    <lineage>
        <taxon>Eukaryota</taxon>
        <taxon>Haptista</taxon>
        <taxon>Haptophyta</taxon>
        <taxon>Prymnesiophyceae</taxon>
        <taxon>Prymnesiales</taxon>
        <taxon>Prymnesiaceae</taxon>
        <taxon>Haptolina</taxon>
    </lineage>
</organism>
<evidence type="ECO:0000313" key="2">
    <source>
        <dbReference type="EMBL" id="CAD9548333.1"/>
    </source>
</evidence>